<dbReference type="InterPro" id="IPR022346">
    <property type="entry name" value="T2SS_GspH"/>
</dbReference>
<dbReference type="OrthoDB" id="5739745at2"/>
<organism evidence="13 14">
    <name type="scientific">Acidihalobacter ferrooxydans</name>
    <dbReference type="NCBI Taxonomy" id="1765967"/>
    <lineage>
        <taxon>Bacteria</taxon>
        <taxon>Pseudomonadati</taxon>
        <taxon>Pseudomonadota</taxon>
        <taxon>Gammaproteobacteria</taxon>
        <taxon>Chromatiales</taxon>
        <taxon>Ectothiorhodospiraceae</taxon>
        <taxon>Acidihalobacter</taxon>
    </lineage>
</organism>
<evidence type="ECO:0000313" key="14">
    <source>
        <dbReference type="Proteomes" id="UP000243807"/>
    </source>
</evidence>
<gene>
    <name evidence="13" type="ORF">BW247_14225</name>
</gene>
<feature type="transmembrane region" description="Helical" evidence="11">
    <location>
        <begin position="12"/>
        <end position="34"/>
    </location>
</feature>
<dbReference type="RefSeq" id="WP_076837731.1">
    <property type="nucleotide sequence ID" value="NZ_CP019434.1"/>
</dbReference>
<keyword evidence="6 11" id="KW-0812">Transmembrane</keyword>
<evidence type="ECO:0000259" key="12">
    <source>
        <dbReference type="Pfam" id="PF12019"/>
    </source>
</evidence>
<evidence type="ECO:0000256" key="6">
    <source>
        <dbReference type="ARBA" id="ARBA00022692"/>
    </source>
</evidence>
<evidence type="ECO:0000256" key="4">
    <source>
        <dbReference type="ARBA" id="ARBA00022481"/>
    </source>
</evidence>
<dbReference type="Proteomes" id="UP000243807">
    <property type="component" value="Chromosome"/>
</dbReference>
<feature type="domain" description="General secretion pathway GspH" evidence="12">
    <location>
        <begin position="46"/>
        <end position="166"/>
    </location>
</feature>
<keyword evidence="8 11" id="KW-0472">Membrane</keyword>
<keyword evidence="4" id="KW-0488">Methylation</keyword>
<accession>A0A1P8UJT3</accession>
<evidence type="ECO:0000313" key="13">
    <source>
        <dbReference type="EMBL" id="APZ44108.1"/>
    </source>
</evidence>
<reference evidence="13 14" key="1">
    <citation type="submission" date="2017-01" db="EMBL/GenBank/DDBJ databases">
        <title>Draft sequence of Acidihalobacter ferrooxidans strain DSM 14175 (strain V8).</title>
        <authorList>
            <person name="Khaleque H.N."/>
            <person name="Ramsay J.P."/>
            <person name="Murphy R.J.T."/>
            <person name="Kaksonen A.H."/>
            <person name="Boxall N.J."/>
            <person name="Watkin E.L.J."/>
        </authorList>
    </citation>
    <scope>NUCLEOTIDE SEQUENCE [LARGE SCALE GENOMIC DNA]</scope>
    <source>
        <strain evidence="13 14">V8</strain>
    </source>
</reference>
<dbReference type="NCBIfam" id="TIGR02532">
    <property type="entry name" value="IV_pilin_GFxxxE"/>
    <property type="match status" value="1"/>
</dbReference>
<dbReference type="GO" id="GO:0005886">
    <property type="term" value="C:plasma membrane"/>
    <property type="evidence" value="ECO:0007669"/>
    <property type="project" value="UniProtKB-SubCell"/>
</dbReference>
<evidence type="ECO:0000256" key="3">
    <source>
        <dbReference type="ARBA" id="ARBA00022475"/>
    </source>
</evidence>
<evidence type="ECO:0000256" key="11">
    <source>
        <dbReference type="SAM" id="Phobius"/>
    </source>
</evidence>
<keyword evidence="3" id="KW-1003">Cell membrane</keyword>
<keyword evidence="5" id="KW-0997">Cell inner membrane</keyword>
<evidence type="ECO:0000256" key="10">
    <source>
        <dbReference type="ARBA" id="ARBA00030775"/>
    </source>
</evidence>
<comment type="subcellular location">
    <subcellularLocation>
        <location evidence="1">Cell inner membrane</location>
        <topology evidence="1">Single-pass membrane protein</topology>
    </subcellularLocation>
</comment>
<dbReference type="AlphaFoldDB" id="A0A1P8UJT3"/>
<evidence type="ECO:0000256" key="9">
    <source>
        <dbReference type="ARBA" id="ARBA00025772"/>
    </source>
</evidence>
<dbReference type="GO" id="GO:0015628">
    <property type="term" value="P:protein secretion by the type II secretion system"/>
    <property type="evidence" value="ECO:0007669"/>
    <property type="project" value="InterPro"/>
</dbReference>
<dbReference type="KEGG" id="afy:BW247_14225"/>
<keyword evidence="14" id="KW-1185">Reference proteome</keyword>
<comment type="similarity">
    <text evidence="9">Belongs to the GSP H family.</text>
</comment>
<name>A0A1P8UJT3_9GAMM</name>
<evidence type="ECO:0000256" key="1">
    <source>
        <dbReference type="ARBA" id="ARBA00004377"/>
    </source>
</evidence>
<dbReference type="PROSITE" id="PS00409">
    <property type="entry name" value="PROKAR_NTER_METHYL"/>
    <property type="match status" value="1"/>
</dbReference>
<evidence type="ECO:0000256" key="5">
    <source>
        <dbReference type="ARBA" id="ARBA00022519"/>
    </source>
</evidence>
<protein>
    <recommendedName>
        <fullName evidence="2">Type II secretion system protein H</fullName>
    </recommendedName>
    <alternativeName>
        <fullName evidence="10">General secretion pathway protein H</fullName>
    </alternativeName>
</protein>
<dbReference type="GO" id="GO:0015627">
    <property type="term" value="C:type II protein secretion system complex"/>
    <property type="evidence" value="ECO:0007669"/>
    <property type="project" value="InterPro"/>
</dbReference>
<evidence type="ECO:0000256" key="7">
    <source>
        <dbReference type="ARBA" id="ARBA00022989"/>
    </source>
</evidence>
<proteinExistence type="inferred from homology"/>
<dbReference type="STRING" id="1765967.BW247_14225"/>
<dbReference type="Gene3D" id="3.55.40.10">
    <property type="entry name" value="minor pseudopilin epsh domain"/>
    <property type="match status" value="1"/>
</dbReference>
<keyword evidence="7 11" id="KW-1133">Transmembrane helix</keyword>
<dbReference type="InterPro" id="IPR045584">
    <property type="entry name" value="Pilin-like"/>
</dbReference>
<sequence length="177" mass="18441">MRIRAASHGFTLIELLVVLVLVGILAVVGIPTYFSVITNNRMAAEMNAFVGELQLARSEAIKQGANASICAADPAANAPTASNPQCLGAGTTNWSQGWVVYVGAPATTQVLRVHVALQGGDTLFSNGGGEITFNRQGFTTQAQTLTLNDKNGTVALRRCAIINTVGRVRLDSGAGCP</sequence>
<dbReference type="Pfam" id="PF07963">
    <property type="entry name" value="N_methyl"/>
    <property type="match status" value="1"/>
</dbReference>
<dbReference type="SUPFAM" id="SSF54523">
    <property type="entry name" value="Pili subunits"/>
    <property type="match status" value="1"/>
</dbReference>
<dbReference type="InterPro" id="IPR012902">
    <property type="entry name" value="N_methyl_site"/>
</dbReference>
<dbReference type="Pfam" id="PF12019">
    <property type="entry name" value="GspH"/>
    <property type="match status" value="1"/>
</dbReference>
<evidence type="ECO:0000256" key="2">
    <source>
        <dbReference type="ARBA" id="ARBA00021549"/>
    </source>
</evidence>
<dbReference type="EMBL" id="CP019434">
    <property type="protein sequence ID" value="APZ44108.1"/>
    <property type="molecule type" value="Genomic_DNA"/>
</dbReference>
<evidence type="ECO:0000256" key="8">
    <source>
        <dbReference type="ARBA" id="ARBA00023136"/>
    </source>
</evidence>